<comment type="caution">
    <text evidence="2">The sequence shown here is derived from an EMBL/GenBank/DDBJ whole genome shotgun (WGS) entry which is preliminary data.</text>
</comment>
<proteinExistence type="predicted"/>
<dbReference type="Pfam" id="PF00903">
    <property type="entry name" value="Glyoxalase"/>
    <property type="match status" value="1"/>
</dbReference>
<feature type="domain" description="VOC" evidence="1">
    <location>
        <begin position="4"/>
        <end position="129"/>
    </location>
</feature>
<accession>A0ABU7VRZ8</accession>
<gene>
    <name evidence="2" type="ORF">V3851_11960</name>
</gene>
<sequence length="137" mass="15140">MRVKLEGITVLALDVPNLTGFYRDVLGFKVIIEEEHYTEFENNGVRLAIFSAPLMADNTNGHPSFGEERKGQAFELNFECDSPADVYMMYDDFVSKGATGIAEPKVMSWGHTTGFFADPEGNIHSLFAVNPVTAENA</sequence>
<keyword evidence="3" id="KW-1185">Reference proteome</keyword>
<dbReference type="Proteomes" id="UP001306950">
    <property type="component" value="Unassembled WGS sequence"/>
</dbReference>
<name>A0ABU7VRZ8_9BACL</name>
<evidence type="ECO:0000313" key="2">
    <source>
        <dbReference type="EMBL" id="MEF2966546.1"/>
    </source>
</evidence>
<evidence type="ECO:0000259" key="1">
    <source>
        <dbReference type="PROSITE" id="PS51819"/>
    </source>
</evidence>
<dbReference type="Gene3D" id="3.10.180.10">
    <property type="entry name" value="2,3-Dihydroxybiphenyl 1,2-Dioxygenase, domain 1"/>
    <property type="match status" value="1"/>
</dbReference>
<dbReference type="InterPro" id="IPR037523">
    <property type="entry name" value="VOC_core"/>
</dbReference>
<reference evidence="2 3" key="1">
    <citation type="submission" date="2024-02" db="EMBL/GenBank/DDBJ databases">
        <title>A nitrogen-fixing paenibacillus bacterium.</title>
        <authorList>
            <person name="Zhang W.L."/>
            <person name="Chen S.F."/>
        </authorList>
    </citation>
    <scope>NUCLEOTIDE SEQUENCE [LARGE SCALE GENOMIC DNA]</scope>
    <source>
        <strain evidence="2 3">M1</strain>
    </source>
</reference>
<dbReference type="InterPro" id="IPR029068">
    <property type="entry name" value="Glyas_Bleomycin-R_OHBP_Dase"/>
</dbReference>
<dbReference type="SUPFAM" id="SSF54593">
    <property type="entry name" value="Glyoxalase/Bleomycin resistance protein/Dihydroxybiphenyl dioxygenase"/>
    <property type="match status" value="1"/>
</dbReference>
<dbReference type="EMBL" id="JAZHPZ010000005">
    <property type="protein sequence ID" value="MEF2966546.1"/>
    <property type="molecule type" value="Genomic_DNA"/>
</dbReference>
<dbReference type="InterPro" id="IPR004360">
    <property type="entry name" value="Glyas_Fos-R_dOase_dom"/>
</dbReference>
<dbReference type="PROSITE" id="PS51819">
    <property type="entry name" value="VOC"/>
    <property type="match status" value="1"/>
</dbReference>
<organism evidence="2 3">
    <name type="scientific">Paenibacillus haidiansis</name>
    <dbReference type="NCBI Taxonomy" id="1574488"/>
    <lineage>
        <taxon>Bacteria</taxon>
        <taxon>Bacillati</taxon>
        <taxon>Bacillota</taxon>
        <taxon>Bacilli</taxon>
        <taxon>Bacillales</taxon>
        <taxon>Paenibacillaceae</taxon>
        <taxon>Paenibacillus</taxon>
    </lineage>
</organism>
<evidence type="ECO:0000313" key="3">
    <source>
        <dbReference type="Proteomes" id="UP001306950"/>
    </source>
</evidence>
<dbReference type="RefSeq" id="WP_331846769.1">
    <property type="nucleotide sequence ID" value="NZ_JAZHPZ010000005.1"/>
</dbReference>
<protein>
    <submittedName>
        <fullName evidence="2">VOC family protein</fullName>
    </submittedName>
</protein>